<proteinExistence type="predicted"/>
<comment type="caution">
    <text evidence="2">The sequence shown here is derived from an EMBL/GenBank/DDBJ whole genome shotgun (WGS) entry which is preliminary data.</text>
</comment>
<accession>A0A1F8CV35</accession>
<feature type="transmembrane region" description="Helical" evidence="1">
    <location>
        <begin position="12"/>
        <end position="38"/>
    </location>
</feature>
<evidence type="ECO:0000313" key="3">
    <source>
        <dbReference type="Proteomes" id="UP000178999"/>
    </source>
</evidence>
<keyword evidence="1" id="KW-1133">Transmembrane helix</keyword>
<gene>
    <name evidence="2" type="ORF">A2382_04545</name>
</gene>
<dbReference type="STRING" id="1802538.A2382_04545"/>
<keyword evidence="1" id="KW-0812">Transmembrane</keyword>
<dbReference type="Pfam" id="PF18910">
    <property type="entry name" value="DUF5665"/>
    <property type="match status" value="1"/>
</dbReference>
<dbReference type="Proteomes" id="UP000178999">
    <property type="component" value="Unassembled WGS sequence"/>
</dbReference>
<dbReference type="AlphaFoldDB" id="A0A1F8CV35"/>
<organism evidence="2 3">
    <name type="scientific">Candidatus Woesebacteria bacterium RIFOXYB1_FULL_38_16</name>
    <dbReference type="NCBI Taxonomy" id="1802538"/>
    <lineage>
        <taxon>Bacteria</taxon>
        <taxon>Candidatus Woeseibacteriota</taxon>
    </lineage>
</organism>
<sequence length="72" mass="7898">MKKNHFEKFKEGLVNGIGWSMGVTVGFLIISSFLIYLLQYAGGLPIVGRFIADIIATTQVSLVKKSIIISPQ</sequence>
<name>A0A1F8CV35_9BACT</name>
<keyword evidence="1" id="KW-0472">Membrane</keyword>
<reference evidence="2 3" key="1">
    <citation type="journal article" date="2016" name="Nat. Commun.">
        <title>Thousands of microbial genomes shed light on interconnected biogeochemical processes in an aquifer system.</title>
        <authorList>
            <person name="Anantharaman K."/>
            <person name="Brown C.T."/>
            <person name="Hug L.A."/>
            <person name="Sharon I."/>
            <person name="Castelle C.J."/>
            <person name="Probst A.J."/>
            <person name="Thomas B.C."/>
            <person name="Singh A."/>
            <person name="Wilkins M.J."/>
            <person name="Karaoz U."/>
            <person name="Brodie E.L."/>
            <person name="Williams K.H."/>
            <person name="Hubbard S.S."/>
            <person name="Banfield J.F."/>
        </authorList>
    </citation>
    <scope>NUCLEOTIDE SEQUENCE [LARGE SCALE GENOMIC DNA]</scope>
</reference>
<evidence type="ECO:0000313" key="2">
    <source>
        <dbReference type="EMBL" id="OGM79608.1"/>
    </source>
</evidence>
<protein>
    <submittedName>
        <fullName evidence="2">Uncharacterized protein</fullName>
    </submittedName>
</protein>
<dbReference type="EMBL" id="MGHY01000010">
    <property type="protein sequence ID" value="OGM79608.1"/>
    <property type="molecule type" value="Genomic_DNA"/>
</dbReference>
<evidence type="ECO:0000256" key="1">
    <source>
        <dbReference type="SAM" id="Phobius"/>
    </source>
</evidence>
<dbReference type="InterPro" id="IPR043723">
    <property type="entry name" value="DUF5665"/>
</dbReference>